<dbReference type="AlphaFoldDB" id="A0A210QRF0"/>
<dbReference type="STRING" id="6573.A0A210QRF0"/>
<evidence type="ECO:0000313" key="4">
    <source>
        <dbReference type="EMBL" id="OWF51327.1"/>
    </source>
</evidence>
<dbReference type="InterPro" id="IPR009030">
    <property type="entry name" value="Growth_fac_rcpt_cys_sf"/>
</dbReference>
<evidence type="ECO:0000313" key="5">
    <source>
        <dbReference type="Proteomes" id="UP000242188"/>
    </source>
</evidence>
<protein>
    <submittedName>
        <fullName evidence="4">Proprotein convertase subtilisin/kexin type 5</fullName>
    </submittedName>
</protein>
<organism evidence="4 5">
    <name type="scientific">Mizuhopecten yessoensis</name>
    <name type="common">Japanese scallop</name>
    <name type="synonym">Patinopecten yessoensis</name>
    <dbReference type="NCBI Taxonomy" id="6573"/>
    <lineage>
        <taxon>Eukaryota</taxon>
        <taxon>Metazoa</taxon>
        <taxon>Spiralia</taxon>
        <taxon>Lophotrochozoa</taxon>
        <taxon>Mollusca</taxon>
        <taxon>Bivalvia</taxon>
        <taxon>Autobranchia</taxon>
        <taxon>Pteriomorphia</taxon>
        <taxon>Pectinida</taxon>
        <taxon>Pectinoidea</taxon>
        <taxon>Pectinidae</taxon>
        <taxon>Mizuhopecten</taxon>
    </lineage>
</organism>
<comment type="caution">
    <text evidence="4">The sequence shown here is derived from an EMBL/GenBank/DDBJ whole genome shotgun (WGS) entry which is preliminary data.</text>
</comment>
<dbReference type="Proteomes" id="UP000242188">
    <property type="component" value="Unassembled WGS sequence"/>
</dbReference>
<feature type="signal peptide" evidence="3">
    <location>
        <begin position="1"/>
        <end position="16"/>
    </location>
</feature>
<keyword evidence="2" id="KW-0472">Membrane</keyword>
<keyword evidence="3" id="KW-0732">Signal</keyword>
<gene>
    <name evidence="4" type="ORF">KP79_PYT24679</name>
</gene>
<feature type="region of interest" description="Disordered" evidence="1">
    <location>
        <begin position="1016"/>
        <end position="1037"/>
    </location>
</feature>
<feature type="transmembrane region" description="Helical" evidence="2">
    <location>
        <begin position="921"/>
        <end position="944"/>
    </location>
</feature>
<dbReference type="Gene3D" id="2.10.220.10">
    <property type="entry name" value="Hormone Receptor, Insulin-like Growth Factor Receptor 1, Chain A, domain 2"/>
    <property type="match status" value="2"/>
</dbReference>
<accession>A0A210QRF0</accession>
<dbReference type="EMBL" id="NEDP02002292">
    <property type="protein sequence ID" value="OWF51327.1"/>
    <property type="molecule type" value="Genomic_DNA"/>
</dbReference>
<evidence type="ECO:0000256" key="1">
    <source>
        <dbReference type="SAM" id="MobiDB-lite"/>
    </source>
</evidence>
<dbReference type="SUPFAM" id="SSF57184">
    <property type="entry name" value="Growth factor receptor domain"/>
    <property type="match status" value="2"/>
</dbReference>
<evidence type="ECO:0000256" key="2">
    <source>
        <dbReference type="SAM" id="Phobius"/>
    </source>
</evidence>
<dbReference type="OrthoDB" id="6127810at2759"/>
<proteinExistence type="predicted"/>
<sequence>MATKVLILIVCVSVHAFIQIGAVVSTESLLFDYNGSTLAECQDHFQLEFSPNCTKVCPPFAPFRFHNLCLGVCPRGLTANSYSTCSSSYYELPSVERDKVPNLKCKKGMCSSERPFCYDYQCLFRCPANTLNEEFSCVHTCSMSFPLILNDSCVMECPKDKPYNEHGRCVTFCSNRLSKHDGTCVKNCSDNSNIYNNTCFDKCPLVAPFSFHVWNTTFCLKACPAFTVVRGDNCDVGCPRGLDFLWNQTCVQECPETDPFIYVLTERLPSHKIPVCLPTCPDDTFIDGNTCVRKCAPQMYIFNGSCVMSCPNSHPLHAYRMKFDPFNFSFVTYATHCVESCYNWNESSSSYQRMYLFNGTCVPYCPRGHYGVNNTCVDECPILYMFLHEGFCLSKCPDGLFGVNGSCLRKCPSGLFKHNNTCIDHCPASHSLLSDGNCVNLCPRYYDIYNATCVLTCPENAKYKLNGTCYTKCPSTHPYSDYYNCVKHCSHVFPFLYNLDQTCVQKCPKYFAFDRNAQSCVAKCPSSHQYNTSASAYRDAYNYECVSNCDKTQVTYQYKCMRDCPEGTSRFKTECLTQCPDSDPFTYKKEDQSGSFNYECVRECPGNTFIWRKHCFDQCPEDLTSFWRNRSCLNTCPEKGMYRAQFTTNKKHIAFRCVHKCTDFQYIDEDRCVSSCPSSRPYSFSRICRDKCPNTDRFIENYTGRCLNRCSDSSVIHNTTCYYRCPESVPFLANKYCRKSCPESLKFTTQKNEGQVCADHCLDPFIRFNTSCVEKCPAGTIIINNTCIDGRYCPTEYKYELTSPQGTVCYKRCPKGTFGDEKKCSYTCSGKKLQLESEHTCVTRCPDTHPLRDNSTEAKCVQSCREGLLEWTENKMCIASEKCDTKQAFYNYNNEKCVRNCPGISFPSFQGKECVLITKDYLIPVVVLLIIGTGSLLFLCIFCCRKSQRHHIENKNDIERSEENPPQFDDGYSSEETVLKSNEDNSSGSADNMQRLSLQQSHSSVIIPLRNMQTEELIDDSSKERQPISTSYSTDTDETCVKFV</sequence>
<evidence type="ECO:0000256" key="3">
    <source>
        <dbReference type="SAM" id="SignalP"/>
    </source>
</evidence>
<keyword evidence="2" id="KW-1133">Transmembrane helix</keyword>
<keyword evidence="5" id="KW-1185">Reference proteome</keyword>
<name>A0A210QRF0_MIZYE</name>
<feature type="chain" id="PRO_5012374511" evidence="3">
    <location>
        <begin position="17"/>
        <end position="1044"/>
    </location>
</feature>
<keyword evidence="2" id="KW-0812">Transmembrane</keyword>
<reference evidence="4 5" key="1">
    <citation type="journal article" date="2017" name="Nat. Ecol. Evol.">
        <title>Scallop genome provides insights into evolution of bilaterian karyotype and development.</title>
        <authorList>
            <person name="Wang S."/>
            <person name="Zhang J."/>
            <person name="Jiao W."/>
            <person name="Li J."/>
            <person name="Xun X."/>
            <person name="Sun Y."/>
            <person name="Guo X."/>
            <person name="Huan P."/>
            <person name="Dong B."/>
            <person name="Zhang L."/>
            <person name="Hu X."/>
            <person name="Sun X."/>
            <person name="Wang J."/>
            <person name="Zhao C."/>
            <person name="Wang Y."/>
            <person name="Wang D."/>
            <person name="Huang X."/>
            <person name="Wang R."/>
            <person name="Lv J."/>
            <person name="Li Y."/>
            <person name="Zhang Z."/>
            <person name="Liu B."/>
            <person name="Lu W."/>
            <person name="Hui Y."/>
            <person name="Liang J."/>
            <person name="Zhou Z."/>
            <person name="Hou R."/>
            <person name="Li X."/>
            <person name="Liu Y."/>
            <person name="Li H."/>
            <person name="Ning X."/>
            <person name="Lin Y."/>
            <person name="Zhao L."/>
            <person name="Xing Q."/>
            <person name="Dou J."/>
            <person name="Li Y."/>
            <person name="Mao J."/>
            <person name="Guo H."/>
            <person name="Dou H."/>
            <person name="Li T."/>
            <person name="Mu C."/>
            <person name="Jiang W."/>
            <person name="Fu Q."/>
            <person name="Fu X."/>
            <person name="Miao Y."/>
            <person name="Liu J."/>
            <person name="Yu Q."/>
            <person name="Li R."/>
            <person name="Liao H."/>
            <person name="Li X."/>
            <person name="Kong Y."/>
            <person name="Jiang Z."/>
            <person name="Chourrout D."/>
            <person name="Li R."/>
            <person name="Bao Z."/>
        </authorList>
    </citation>
    <scope>NUCLEOTIDE SEQUENCE [LARGE SCALE GENOMIC DNA]</scope>
    <source>
        <strain evidence="4 5">PY_sf001</strain>
    </source>
</reference>